<dbReference type="RefSeq" id="WP_175206983.1">
    <property type="nucleotide sequence ID" value="NZ_CADILG010000012.1"/>
</dbReference>
<feature type="signal peptide" evidence="2">
    <location>
        <begin position="1"/>
        <end position="30"/>
    </location>
</feature>
<keyword evidence="2" id="KW-1134">Transmembrane beta strand</keyword>
<dbReference type="Proteomes" id="UP000494117">
    <property type="component" value="Unassembled WGS sequence"/>
</dbReference>
<sequence length="455" mass="49367">MKKKRLKTAAAIIAAALLAGCSAVPPEPSAQDLGPSADALLAHAGMPLRWWEGFEDPALDRLLEQVLASNLDLAMAAERIREQRAQRRLAGAALYPTLNAGANAQRASGVEPASWYGLDLAWEIDLFGRLRAQRDAVGAQVQAAVHDYEALRLSLMAEVAVAYLQLRLAQQQAQLAQQTGEVIGRTLQLVEARRRLGMANRLDAERMLAEHESTLAEIPVAQQQIASARYALAYLLATDTAVIDRLLELGPERPRVPRQDAARALLAMPAETLRWRPDVRAAERRMAAAGGELAAERAARYPQLTLGGLGGFDSGVSSPSWSLGMQLLQPLFDFGAIRARIESADARLAQSRLAYESALRAAFRESQTSIHAYGQSMQRQTRLNAAADAAQTAADLARRQYEAGMVSLLEVLDAQRSAYDIERTLSSATTDVALRWVDIYRTLGAGRELRGAGAS</sequence>
<dbReference type="PANTHER" id="PTHR30203:SF32">
    <property type="entry name" value="CATION EFFLUX SYSTEM PROTEIN CUSC"/>
    <property type="match status" value="1"/>
</dbReference>
<protein>
    <submittedName>
        <fullName evidence="3">Toluene efflux pump outer membrane protein TtgI</fullName>
    </submittedName>
</protein>
<dbReference type="InterPro" id="IPR010131">
    <property type="entry name" value="MdtP/NodT-like"/>
</dbReference>
<proteinExistence type="inferred from homology"/>
<organism evidence="3 4">
    <name type="scientific">Achromobacter anxifer</name>
    <dbReference type="NCBI Taxonomy" id="1287737"/>
    <lineage>
        <taxon>Bacteria</taxon>
        <taxon>Pseudomonadati</taxon>
        <taxon>Pseudomonadota</taxon>
        <taxon>Betaproteobacteria</taxon>
        <taxon>Burkholderiales</taxon>
        <taxon>Alcaligenaceae</taxon>
        <taxon>Achromobacter</taxon>
    </lineage>
</organism>
<accession>A0A6S7CP17</accession>
<reference evidence="3 4" key="1">
    <citation type="submission" date="2020-04" db="EMBL/GenBank/DDBJ databases">
        <authorList>
            <person name="De Canck E."/>
        </authorList>
    </citation>
    <scope>NUCLEOTIDE SEQUENCE [LARGE SCALE GENOMIC DNA]</scope>
    <source>
        <strain evidence="3 4">LMG 26858</strain>
    </source>
</reference>
<evidence type="ECO:0000313" key="4">
    <source>
        <dbReference type="Proteomes" id="UP000494117"/>
    </source>
</evidence>
<name>A0A6S7CP17_9BURK</name>
<evidence type="ECO:0000256" key="2">
    <source>
        <dbReference type="RuleBase" id="RU362097"/>
    </source>
</evidence>
<dbReference type="Pfam" id="PF02321">
    <property type="entry name" value="OEP"/>
    <property type="match status" value="2"/>
</dbReference>
<keyword evidence="2" id="KW-0732">Signal</keyword>
<keyword evidence="2" id="KW-0812">Transmembrane</keyword>
<dbReference type="GO" id="GO:0015562">
    <property type="term" value="F:efflux transmembrane transporter activity"/>
    <property type="evidence" value="ECO:0007669"/>
    <property type="project" value="InterPro"/>
</dbReference>
<feature type="chain" id="PRO_5029035582" evidence="2">
    <location>
        <begin position="31"/>
        <end position="455"/>
    </location>
</feature>
<dbReference type="Gene3D" id="1.20.1600.10">
    <property type="entry name" value="Outer membrane efflux proteins (OEP)"/>
    <property type="match status" value="1"/>
</dbReference>
<evidence type="ECO:0000256" key="1">
    <source>
        <dbReference type="ARBA" id="ARBA00007613"/>
    </source>
</evidence>
<evidence type="ECO:0000313" key="3">
    <source>
        <dbReference type="EMBL" id="CAB3858514.1"/>
    </source>
</evidence>
<dbReference type="Gene3D" id="2.20.200.10">
    <property type="entry name" value="Outer membrane efflux proteins (OEP)"/>
    <property type="match status" value="1"/>
</dbReference>
<dbReference type="NCBIfam" id="TIGR01845">
    <property type="entry name" value="outer_NodT"/>
    <property type="match status" value="1"/>
</dbReference>
<dbReference type="PANTHER" id="PTHR30203">
    <property type="entry name" value="OUTER MEMBRANE CATION EFFLUX PROTEIN"/>
    <property type="match status" value="1"/>
</dbReference>
<keyword evidence="2" id="KW-0449">Lipoprotein</keyword>
<dbReference type="GO" id="GO:0005886">
    <property type="term" value="C:plasma membrane"/>
    <property type="evidence" value="ECO:0007669"/>
    <property type="project" value="UniProtKB-SubCell"/>
</dbReference>
<gene>
    <name evidence="3" type="primary">ttgI_1</name>
    <name evidence="3" type="ORF">LMG26858_02090</name>
</gene>
<keyword evidence="2" id="KW-0564">Palmitate</keyword>
<dbReference type="EMBL" id="CADILG010000012">
    <property type="protein sequence ID" value="CAB3858514.1"/>
    <property type="molecule type" value="Genomic_DNA"/>
</dbReference>
<dbReference type="SUPFAM" id="SSF56954">
    <property type="entry name" value="Outer membrane efflux proteins (OEP)"/>
    <property type="match status" value="1"/>
</dbReference>
<keyword evidence="2" id="KW-0472">Membrane</keyword>
<dbReference type="InterPro" id="IPR003423">
    <property type="entry name" value="OMP_efflux"/>
</dbReference>
<dbReference type="AlphaFoldDB" id="A0A6S7CP17"/>
<dbReference type="PROSITE" id="PS51257">
    <property type="entry name" value="PROKAR_LIPOPROTEIN"/>
    <property type="match status" value="1"/>
</dbReference>
<comment type="similarity">
    <text evidence="1 2">Belongs to the outer membrane factor (OMF) (TC 1.B.17) family.</text>
</comment>
<keyword evidence="4" id="KW-1185">Reference proteome</keyword>
<comment type="subcellular location">
    <subcellularLocation>
        <location evidence="2">Cell membrane</location>
        <topology evidence="2">Lipid-anchor</topology>
    </subcellularLocation>
</comment>